<evidence type="ECO:0000313" key="2">
    <source>
        <dbReference type="Proteomes" id="UP000190056"/>
    </source>
</evidence>
<dbReference type="AlphaFoldDB" id="A0A9Q5QVD3"/>
<accession>A0A9Q5QVD3</accession>
<name>A0A9Q5QVD3_9CYAN</name>
<reference evidence="1 2" key="1">
    <citation type="submission" date="2017-01" db="EMBL/GenBank/DDBJ databases">
        <authorList>
            <person name="Abreu V.A."/>
            <person name="Popin R.V."/>
            <person name="Rigonato J."/>
            <person name="Andreote A.P."/>
            <person name="Schaker P.C."/>
            <person name="Hoff-Risseti C."/>
            <person name="Alvarenga D.O."/>
            <person name="Varani A.M."/>
            <person name="Fiore M.F."/>
        </authorList>
    </citation>
    <scope>NUCLEOTIDE SEQUENCE [LARGE SCALE GENOMIC DNA]</scope>
    <source>
        <strain evidence="1 2">CENA302</strain>
    </source>
</reference>
<dbReference type="EMBL" id="MTPU01000054">
    <property type="protein sequence ID" value="OPH08991.1"/>
    <property type="molecule type" value="Genomic_DNA"/>
</dbReference>
<comment type="caution">
    <text evidence="1">The sequence shown here is derived from an EMBL/GenBank/DDBJ whole genome shotgun (WGS) entry which is preliminary data.</text>
</comment>
<protein>
    <submittedName>
        <fullName evidence="1">Uncharacterized protein</fullName>
    </submittedName>
</protein>
<evidence type="ECO:0000313" key="1">
    <source>
        <dbReference type="EMBL" id="OPH08991.1"/>
    </source>
</evidence>
<proteinExistence type="predicted"/>
<sequence length="91" mass="10544">MTFYALTRKFWIFDLTLNWYIPRELYSGLSIERGNRSLTPQLKSAVLSQIMVNFSRLSQGKIDSFSENRTELIDNGALLYHKKAKLGLNLT</sequence>
<dbReference type="RefSeq" id="WP_061546111.1">
    <property type="nucleotide sequence ID" value="NZ_MTPU01000054.1"/>
</dbReference>
<organism evidence="1 2">
    <name type="scientific">Cylindrospermopsis raciborskii CENA302</name>
    <dbReference type="NCBI Taxonomy" id="1170768"/>
    <lineage>
        <taxon>Bacteria</taxon>
        <taxon>Bacillati</taxon>
        <taxon>Cyanobacteriota</taxon>
        <taxon>Cyanophyceae</taxon>
        <taxon>Nostocales</taxon>
        <taxon>Aphanizomenonaceae</taxon>
        <taxon>Cylindrospermopsis</taxon>
    </lineage>
</organism>
<gene>
    <name evidence="1" type="ORF">CENA302_13600</name>
</gene>
<dbReference type="Proteomes" id="UP000190056">
    <property type="component" value="Unassembled WGS sequence"/>
</dbReference>